<keyword evidence="1" id="KW-0560">Oxidoreductase</keyword>
<evidence type="ECO:0000256" key="1">
    <source>
        <dbReference type="ARBA" id="ARBA00023002"/>
    </source>
</evidence>
<dbReference type="GO" id="GO:0016491">
    <property type="term" value="F:oxidoreductase activity"/>
    <property type="evidence" value="ECO:0007669"/>
    <property type="project" value="UniProtKB-KW"/>
</dbReference>
<dbReference type="Proteomes" id="UP000708298">
    <property type="component" value="Unassembled WGS sequence"/>
</dbReference>
<organism evidence="2 3">
    <name type="scientific">Acidisoma silvae</name>
    <dbReference type="NCBI Taxonomy" id="2802396"/>
    <lineage>
        <taxon>Bacteria</taxon>
        <taxon>Pseudomonadati</taxon>
        <taxon>Pseudomonadota</taxon>
        <taxon>Alphaproteobacteria</taxon>
        <taxon>Acetobacterales</taxon>
        <taxon>Acidocellaceae</taxon>
        <taxon>Acidisoma</taxon>
    </lineage>
</organism>
<keyword evidence="3" id="KW-1185">Reference proteome</keyword>
<dbReference type="InterPro" id="IPR042204">
    <property type="entry name" value="2Fe-2S-bd_N"/>
</dbReference>
<dbReference type="RefSeq" id="WP_227323139.1">
    <property type="nucleotide sequence ID" value="NZ_JAESVB010000014.1"/>
</dbReference>
<name>A0A963YWB8_9PROT</name>
<protein>
    <submittedName>
        <fullName evidence="2">(2Fe-2S)-binding protein</fullName>
    </submittedName>
</protein>
<evidence type="ECO:0000313" key="2">
    <source>
        <dbReference type="EMBL" id="MCB8877490.1"/>
    </source>
</evidence>
<dbReference type="InterPro" id="IPR036010">
    <property type="entry name" value="2Fe-2S_ferredoxin-like_sf"/>
</dbReference>
<dbReference type="Gene3D" id="3.10.20.440">
    <property type="entry name" value="2Fe-2S iron-sulphur cluster binding domain, sarcosine oxidase, alpha subunit, N-terminal domain"/>
    <property type="match status" value="1"/>
</dbReference>
<accession>A0A963YWB8</accession>
<reference evidence="2" key="1">
    <citation type="journal article" date="2021" name="Microorganisms">
        <title>Acidisoma silvae sp. nov. and Acidisomacellulosilytica sp. nov., Two Acidophilic Bacteria Isolated from Decaying Wood, Hydrolyzing Cellulose and Producing Poly-3-hydroxybutyrate.</title>
        <authorList>
            <person name="Mieszkin S."/>
            <person name="Pouder E."/>
            <person name="Uroz S."/>
            <person name="Simon-Colin C."/>
            <person name="Alain K."/>
        </authorList>
    </citation>
    <scope>NUCLEOTIDE SEQUENCE</scope>
    <source>
        <strain evidence="2">HW T2.11</strain>
    </source>
</reference>
<evidence type="ECO:0000313" key="3">
    <source>
        <dbReference type="Proteomes" id="UP000708298"/>
    </source>
</evidence>
<proteinExistence type="predicted"/>
<dbReference type="EMBL" id="JAESVB010000014">
    <property type="protein sequence ID" value="MCB8877490.1"/>
    <property type="molecule type" value="Genomic_DNA"/>
</dbReference>
<dbReference type="SUPFAM" id="SSF54292">
    <property type="entry name" value="2Fe-2S ferredoxin-like"/>
    <property type="match status" value="1"/>
</dbReference>
<dbReference type="Pfam" id="PF13510">
    <property type="entry name" value="Fer2_4"/>
    <property type="match status" value="1"/>
</dbReference>
<dbReference type="AlphaFoldDB" id="A0A963YWB8"/>
<sequence length="103" mass="11126">MSESQSSSPHSFHRATDVERGARVRFVFDGRTIEAYAGESVAAALMAAGVRTLRASPRTEAPRGAFCWMGLCQECVVIADGVRRPACRLEVRDGMVIMPGTVP</sequence>
<reference evidence="2" key="2">
    <citation type="submission" date="2021-01" db="EMBL/GenBank/DDBJ databases">
        <authorList>
            <person name="Mieszkin S."/>
            <person name="Pouder E."/>
            <person name="Alain K."/>
        </authorList>
    </citation>
    <scope>NUCLEOTIDE SEQUENCE</scope>
    <source>
        <strain evidence="2">HW T2.11</strain>
    </source>
</reference>
<comment type="caution">
    <text evidence="2">The sequence shown here is derived from an EMBL/GenBank/DDBJ whole genome shotgun (WGS) entry which is preliminary data.</text>
</comment>
<dbReference type="GO" id="GO:0051536">
    <property type="term" value="F:iron-sulfur cluster binding"/>
    <property type="evidence" value="ECO:0007669"/>
    <property type="project" value="InterPro"/>
</dbReference>
<gene>
    <name evidence="2" type="ORF">ASILVAE211_20010</name>
</gene>